<reference evidence="2" key="3">
    <citation type="submission" date="2025-09" db="UniProtKB">
        <authorList>
            <consortium name="Ensembl"/>
        </authorList>
    </citation>
    <scope>IDENTIFICATION</scope>
</reference>
<accession>A0AAZ3SIM4</accession>
<protein>
    <recommendedName>
        <fullName evidence="4">MAP3K12-binding inhibitory protein 1</fullName>
    </recommendedName>
</protein>
<reference evidence="2" key="2">
    <citation type="submission" date="2025-08" db="UniProtKB">
        <authorList>
            <consortium name="Ensembl"/>
        </authorList>
    </citation>
    <scope>IDENTIFICATION</scope>
</reference>
<keyword evidence="3" id="KW-1185">Reference proteome</keyword>
<dbReference type="GeneTree" id="ENSGT00510000047831"/>
<organism evidence="2 3">
    <name type="scientific">Oncorhynchus tshawytscha</name>
    <name type="common">Chinook salmon</name>
    <name type="synonym">Salmo tshawytscha</name>
    <dbReference type="NCBI Taxonomy" id="74940"/>
    <lineage>
        <taxon>Eukaryota</taxon>
        <taxon>Metazoa</taxon>
        <taxon>Chordata</taxon>
        <taxon>Craniata</taxon>
        <taxon>Vertebrata</taxon>
        <taxon>Euteleostomi</taxon>
        <taxon>Actinopterygii</taxon>
        <taxon>Neopterygii</taxon>
        <taxon>Teleostei</taxon>
        <taxon>Protacanthopterygii</taxon>
        <taxon>Salmoniformes</taxon>
        <taxon>Salmonidae</taxon>
        <taxon>Salmoninae</taxon>
        <taxon>Oncorhynchus</taxon>
    </lineage>
</organism>
<dbReference type="Proteomes" id="UP000694402">
    <property type="component" value="Unassembled WGS sequence"/>
</dbReference>
<evidence type="ECO:0008006" key="4">
    <source>
        <dbReference type="Google" id="ProtNLM"/>
    </source>
</evidence>
<proteinExistence type="predicted"/>
<sequence>MRITFLFSQFGYTKANLLMVLCTIHLLLCRGYVMKLPVLEGPFLNQSLCLRRGNAMADRMKLNDENGVCDKQRGNVAITSSCKEISSYRDSMLILLNLLTDFGSELKLGEAALKISASLDTVDVASLQPTRHVFTCLQQHISKLQSVSDNLRVLVEAEDQSSSSKSNKDETTSTLSSEEMTIDSPPILPAAQPTRPEVEEEGKLQVDDLSIQIRANKSEIDRRISAFIERKQLEINENNVREFCNVIDCNQEDSCARTDAVFTPYPGFKSHVKVTRVVNTYGPQTRRGGGLGGGALGEAEEQQRAMVSRDCGNPAIEERLHNIETHLKLPTEGPVPLSVYQRLKKLEDRILELEGLSPEYFQSSYLHKRPKTSMSQVCSLSELDVKISAVKAALLKRMGEFGPVEYDTECPL</sequence>
<dbReference type="PANTHER" id="PTHR23404">
    <property type="entry name" value="MOLYBDOPTERIN SYNTHASE RELATED"/>
    <property type="match status" value="1"/>
</dbReference>
<feature type="region of interest" description="Disordered" evidence="1">
    <location>
        <begin position="158"/>
        <end position="201"/>
    </location>
</feature>
<dbReference type="Ensembl" id="ENSOTST00005114808.1">
    <property type="protein sequence ID" value="ENSOTSP00005152924.1"/>
    <property type="gene ID" value="ENSOTSG00005041730.2"/>
</dbReference>
<reference evidence="3" key="1">
    <citation type="journal article" date="2018" name="PLoS ONE">
        <title>Chinook salmon (Oncorhynchus tshawytscha) genome and transcriptome.</title>
        <authorList>
            <person name="Christensen K.A."/>
            <person name="Leong J.S."/>
            <person name="Sakhrani D."/>
            <person name="Biagi C.A."/>
            <person name="Minkley D.R."/>
            <person name="Withler R.E."/>
            <person name="Rondeau E.B."/>
            <person name="Koop B.F."/>
            <person name="Devlin R.H."/>
        </authorList>
    </citation>
    <scope>NUCLEOTIDE SEQUENCE [LARGE SCALE GENOMIC DNA]</scope>
</reference>
<evidence type="ECO:0000256" key="1">
    <source>
        <dbReference type="SAM" id="MobiDB-lite"/>
    </source>
</evidence>
<evidence type="ECO:0000313" key="3">
    <source>
        <dbReference type="Proteomes" id="UP000694402"/>
    </source>
</evidence>
<evidence type="ECO:0000313" key="2">
    <source>
        <dbReference type="Ensembl" id="ENSOTSP00005152924.1"/>
    </source>
</evidence>
<name>A0AAZ3SIM4_ONCTS</name>
<dbReference type="AlphaFoldDB" id="A0AAZ3SIM4"/>
<gene>
    <name evidence="2" type="primary">mbip</name>
</gene>